<dbReference type="FunFam" id="1.10.10.2830:FF:000001">
    <property type="entry name" value="Chromosome partitioning protein ParB"/>
    <property type="match status" value="1"/>
</dbReference>
<dbReference type="GO" id="GO:0045881">
    <property type="term" value="P:positive regulation of sporulation resulting in formation of a cellular spore"/>
    <property type="evidence" value="ECO:0007669"/>
    <property type="project" value="TreeGrafter"/>
</dbReference>
<evidence type="ECO:0000256" key="3">
    <source>
        <dbReference type="ARBA" id="ARBA00022490"/>
    </source>
</evidence>
<dbReference type="EMBL" id="QXXA01000020">
    <property type="protein sequence ID" value="NBI08118.1"/>
    <property type="molecule type" value="Genomic_DNA"/>
</dbReference>
<dbReference type="GO" id="GO:0003677">
    <property type="term" value="F:DNA binding"/>
    <property type="evidence" value="ECO:0007669"/>
    <property type="project" value="UniProtKB-KW"/>
</dbReference>
<dbReference type="Pfam" id="PF02195">
    <property type="entry name" value="ParB_N"/>
    <property type="match status" value="1"/>
</dbReference>
<keyword evidence="4" id="KW-0132">Cell division</keyword>
<dbReference type="GO" id="GO:0009295">
    <property type="term" value="C:nucleoid"/>
    <property type="evidence" value="ECO:0007669"/>
    <property type="project" value="UniProtKB-SubCell"/>
</dbReference>
<dbReference type="AlphaFoldDB" id="A0A845R3E7"/>
<dbReference type="InterPro" id="IPR041468">
    <property type="entry name" value="HTH_ParB/Spo0J"/>
</dbReference>
<dbReference type="InterPro" id="IPR001387">
    <property type="entry name" value="Cro/C1-type_HTH"/>
</dbReference>
<dbReference type="Pfam" id="PF17762">
    <property type="entry name" value="HTH_ParB"/>
    <property type="match status" value="1"/>
</dbReference>
<comment type="similarity">
    <text evidence="2">Belongs to the ParB family.</text>
</comment>
<evidence type="ECO:0000259" key="9">
    <source>
        <dbReference type="PROSITE" id="PS50943"/>
    </source>
</evidence>
<dbReference type="NCBIfam" id="TIGR04285">
    <property type="entry name" value="nucleoid_noc"/>
    <property type="match status" value="1"/>
</dbReference>
<evidence type="ECO:0000313" key="11">
    <source>
        <dbReference type="Proteomes" id="UP000467132"/>
    </source>
</evidence>
<evidence type="ECO:0000256" key="2">
    <source>
        <dbReference type="ARBA" id="ARBA00006295"/>
    </source>
</evidence>
<evidence type="ECO:0000256" key="8">
    <source>
        <dbReference type="SAM" id="Coils"/>
    </source>
</evidence>
<dbReference type="SMART" id="SM00470">
    <property type="entry name" value="ParB"/>
    <property type="match status" value="1"/>
</dbReference>
<dbReference type="InterPro" id="IPR004437">
    <property type="entry name" value="ParB/RepB/Spo0J"/>
</dbReference>
<dbReference type="GO" id="GO:0000917">
    <property type="term" value="P:division septum assembly"/>
    <property type="evidence" value="ECO:0007669"/>
    <property type="project" value="UniProtKB-KW"/>
</dbReference>
<keyword evidence="11" id="KW-1185">Reference proteome</keyword>
<protein>
    <submittedName>
        <fullName evidence="10">Nucleoid occlusion protein</fullName>
    </submittedName>
</protein>
<feature type="coiled-coil region" evidence="8">
    <location>
        <begin position="191"/>
        <end position="222"/>
    </location>
</feature>
<keyword evidence="5" id="KW-0238">DNA-binding</keyword>
<evidence type="ECO:0000256" key="5">
    <source>
        <dbReference type="ARBA" id="ARBA00023125"/>
    </source>
</evidence>
<dbReference type="InterPro" id="IPR003115">
    <property type="entry name" value="ParB_N"/>
</dbReference>
<comment type="subcellular location">
    <subcellularLocation>
        <location evidence="1">Cytoplasm</location>
        <location evidence="1">Nucleoid</location>
    </subcellularLocation>
</comment>
<feature type="domain" description="HTH cro/C1-type" evidence="9">
    <location>
        <begin position="118"/>
        <end position="140"/>
    </location>
</feature>
<evidence type="ECO:0000256" key="7">
    <source>
        <dbReference type="ARBA" id="ARBA00023306"/>
    </source>
</evidence>
<proteinExistence type="inferred from homology"/>
<dbReference type="PANTHER" id="PTHR33375">
    <property type="entry name" value="CHROMOSOME-PARTITIONING PROTEIN PARB-RELATED"/>
    <property type="match status" value="1"/>
</dbReference>
<gene>
    <name evidence="10" type="primary">noc</name>
    <name evidence="10" type="ORF">D3Z33_14765</name>
</gene>
<keyword evidence="7" id="KW-0131">Cell cycle</keyword>
<comment type="caution">
    <text evidence="10">The sequence shown here is derived from an EMBL/GenBank/DDBJ whole genome shotgun (WGS) entry which is preliminary data.</text>
</comment>
<dbReference type="NCBIfam" id="TIGR00180">
    <property type="entry name" value="parB_part"/>
    <property type="match status" value="1"/>
</dbReference>
<evidence type="ECO:0000256" key="6">
    <source>
        <dbReference type="ARBA" id="ARBA00023210"/>
    </source>
</evidence>
<evidence type="ECO:0000313" key="10">
    <source>
        <dbReference type="EMBL" id="NBI08118.1"/>
    </source>
</evidence>
<keyword evidence="3" id="KW-0963">Cytoplasm</keyword>
<sequence>MNYVNKEITNIPIDQIKPNPYQPRKNFSKKSIEELSRSINVYGVLQPISVRKIAENNYELVAGERRLRAAELLNLESIPAILVNMKDQDSAMLALIENLQREDLNFLEEAEGYNNLINDHGLTQQELAERVGKNQSTIANKLRVLRLPEEIKKTLVENSLSERHARALLKLPEEELQYKVLDKIIKNDLTVKKTENLIKSLLEDLTEIKEEQEQKAKQNIKSLINFKIYLNTLKNAYTAIKDSGIEAKYQEKDTGDFIEVTVKIPKNKKII</sequence>
<organism evidence="10 11">
    <name type="scientific">Senegalia massiliensis</name>
    <dbReference type="NCBI Taxonomy" id="1720316"/>
    <lineage>
        <taxon>Bacteria</taxon>
        <taxon>Bacillati</taxon>
        <taxon>Bacillota</taxon>
        <taxon>Clostridia</taxon>
        <taxon>Eubacteriales</taxon>
        <taxon>Clostridiaceae</taxon>
        <taxon>Senegalia</taxon>
    </lineage>
</organism>
<dbReference type="Proteomes" id="UP000467132">
    <property type="component" value="Unassembled WGS sequence"/>
</dbReference>
<dbReference type="FunFam" id="3.90.1530.30:FF:000001">
    <property type="entry name" value="Chromosome partitioning protein ParB"/>
    <property type="match status" value="1"/>
</dbReference>
<dbReference type="InterPro" id="IPR023705">
    <property type="entry name" value="Nucleoid_occlusion_protein"/>
</dbReference>
<dbReference type="GO" id="GO:0007059">
    <property type="term" value="P:chromosome segregation"/>
    <property type="evidence" value="ECO:0007669"/>
    <property type="project" value="TreeGrafter"/>
</dbReference>
<dbReference type="OrthoDB" id="9802051at2"/>
<evidence type="ECO:0000256" key="1">
    <source>
        <dbReference type="ARBA" id="ARBA00004453"/>
    </source>
</evidence>
<dbReference type="Gene3D" id="1.10.10.2830">
    <property type="match status" value="1"/>
</dbReference>
<dbReference type="GO" id="GO:0005694">
    <property type="term" value="C:chromosome"/>
    <property type="evidence" value="ECO:0007669"/>
    <property type="project" value="TreeGrafter"/>
</dbReference>
<evidence type="ECO:0000256" key="4">
    <source>
        <dbReference type="ARBA" id="ARBA00022618"/>
    </source>
</evidence>
<dbReference type="InterPro" id="IPR050336">
    <property type="entry name" value="Chromosome_partition/occlusion"/>
</dbReference>
<dbReference type="InterPro" id="IPR036086">
    <property type="entry name" value="ParB/Sulfiredoxin_sf"/>
</dbReference>
<dbReference type="PANTHER" id="PTHR33375:SF8">
    <property type="entry name" value="NUCLEOID OCCLUSION PROTEIN"/>
    <property type="match status" value="1"/>
</dbReference>
<name>A0A845R3E7_9CLOT</name>
<dbReference type="SUPFAM" id="SSF110849">
    <property type="entry name" value="ParB/Sulfiredoxin"/>
    <property type="match status" value="1"/>
</dbReference>
<keyword evidence="8" id="KW-0175">Coiled coil</keyword>
<dbReference type="CDD" id="cd16393">
    <property type="entry name" value="SPO0J_N"/>
    <property type="match status" value="1"/>
</dbReference>
<accession>A0A845R3E7</accession>
<dbReference type="RefSeq" id="WP_160198584.1">
    <property type="nucleotide sequence ID" value="NZ_QXXA01000020.1"/>
</dbReference>
<dbReference type="Gene3D" id="3.90.1530.30">
    <property type="match status" value="1"/>
</dbReference>
<dbReference type="PROSITE" id="PS50943">
    <property type="entry name" value="HTH_CROC1"/>
    <property type="match status" value="1"/>
</dbReference>
<dbReference type="SUPFAM" id="SSF109709">
    <property type="entry name" value="KorB DNA-binding domain-like"/>
    <property type="match status" value="1"/>
</dbReference>
<reference evidence="10 11" key="1">
    <citation type="submission" date="2018-08" db="EMBL/GenBank/DDBJ databases">
        <title>Murine metabolic-syndrome-specific gut microbial biobank.</title>
        <authorList>
            <person name="Liu C."/>
        </authorList>
    </citation>
    <scope>NUCLEOTIDE SEQUENCE [LARGE SCALE GENOMIC DNA]</scope>
    <source>
        <strain evidence="10 11">583</strain>
    </source>
</reference>
<keyword evidence="6" id="KW-0717">Septation</keyword>